<dbReference type="EMBL" id="VIEB01000360">
    <property type="protein sequence ID" value="TQD93700.1"/>
    <property type="molecule type" value="Genomic_DNA"/>
</dbReference>
<dbReference type="InterPro" id="IPR056059">
    <property type="entry name" value="DUF7642"/>
</dbReference>
<keyword evidence="1" id="KW-0812">Transmembrane</keyword>
<evidence type="ECO:0000313" key="4">
    <source>
        <dbReference type="Proteomes" id="UP000315295"/>
    </source>
</evidence>
<reference evidence="3 4" key="1">
    <citation type="journal article" date="2019" name="G3 (Bethesda)">
        <title>Sequencing of a Wild Apple (Malus baccata) Genome Unravels the Differences Between Cultivated and Wild Apple Species Regarding Disease Resistance and Cold Tolerance.</title>
        <authorList>
            <person name="Chen X."/>
        </authorList>
    </citation>
    <scope>NUCLEOTIDE SEQUENCE [LARGE SCALE GENOMIC DNA]</scope>
    <source>
        <strain evidence="4">cv. Shandingzi</strain>
        <tissue evidence="3">Leaves</tissue>
    </source>
</reference>
<keyword evidence="1" id="KW-1133">Transmembrane helix</keyword>
<protein>
    <recommendedName>
        <fullName evidence="2">DUF7642 domain-containing protein</fullName>
    </recommendedName>
</protein>
<dbReference type="PANTHER" id="PTHR35410">
    <property type="entry name" value="EXPRESSED PROTEIN"/>
    <property type="match status" value="1"/>
</dbReference>
<keyword evidence="1" id="KW-0472">Membrane</keyword>
<proteinExistence type="predicted"/>
<evidence type="ECO:0000259" key="2">
    <source>
        <dbReference type="Pfam" id="PF24649"/>
    </source>
</evidence>
<evidence type="ECO:0000313" key="3">
    <source>
        <dbReference type="EMBL" id="TQD93700.1"/>
    </source>
</evidence>
<dbReference type="Proteomes" id="UP000315295">
    <property type="component" value="Unassembled WGS sequence"/>
</dbReference>
<feature type="domain" description="DUF7642" evidence="2">
    <location>
        <begin position="82"/>
        <end position="180"/>
    </location>
</feature>
<sequence>MGTRNDLVEIDSLEEGLLSEAATEAEGEEPVLYSASFQEKEENFVKYQTARWLLYSGLLVLAWGIGIFMLLYLPVRRYILRKDIRSRKLYLTPNAIVYKYAKPVPFPIFGVLKKEKHFLLPSVADVVIEQGYLQSLFGVYSLRIEHVGVRRPASDDVQIHGIANPSAFRKAVLMRLSSMTNEVFSRQISTLEDIPNLKGSPSKSLRYGDLVLLQKLEEVGSSVKRVQTILEEQHPQTPEPTDGSVRRVLNLISYVLDIACDAGYAEGGKFHVRPLFVQVAYHYHVIITYLVCQIQDYNPANIIHSSYISAGAH</sequence>
<dbReference type="STRING" id="106549.A0A540M4M4"/>
<name>A0A540M4M4_MALBA</name>
<dbReference type="Pfam" id="PF24649">
    <property type="entry name" value="DUF7642"/>
    <property type="match status" value="1"/>
</dbReference>
<accession>A0A540M4M4</accession>
<comment type="caution">
    <text evidence="3">The sequence shown here is derived from an EMBL/GenBank/DDBJ whole genome shotgun (WGS) entry which is preliminary data.</text>
</comment>
<evidence type="ECO:0000256" key="1">
    <source>
        <dbReference type="SAM" id="Phobius"/>
    </source>
</evidence>
<organism evidence="3 4">
    <name type="scientific">Malus baccata</name>
    <name type="common">Siberian crab apple</name>
    <name type="synonym">Pyrus baccata</name>
    <dbReference type="NCBI Taxonomy" id="106549"/>
    <lineage>
        <taxon>Eukaryota</taxon>
        <taxon>Viridiplantae</taxon>
        <taxon>Streptophyta</taxon>
        <taxon>Embryophyta</taxon>
        <taxon>Tracheophyta</taxon>
        <taxon>Spermatophyta</taxon>
        <taxon>Magnoliopsida</taxon>
        <taxon>eudicotyledons</taxon>
        <taxon>Gunneridae</taxon>
        <taxon>Pentapetalae</taxon>
        <taxon>rosids</taxon>
        <taxon>fabids</taxon>
        <taxon>Rosales</taxon>
        <taxon>Rosaceae</taxon>
        <taxon>Amygdaloideae</taxon>
        <taxon>Maleae</taxon>
        <taxon>Malus</taxon>
    </lineage>
</organism>
<gene>
    <name evidence="3" type="ORF">C1H46_020704</name>
</gene>
<dbReference type="AlphaFoldDB" id="A0A540M4M4"/>
<dbReference type="PANTHER" id="PTHR35410:SF1">
    <property type="entry name" value="EXPRESSED PROTEIN"/>
    <property type="match status" value="1"/>
</dbReference>
<keyword evidence="4" id="KW-1185">Reference proteome</keyword>
<feature type="transmembrane region" description="Helical" evidence="1">
    <location>
        <begin position="52"/>
        <end position="75"/>
    </location>
</feature>